<gene>
    <name evidence="1" type="ORF">P167DRAFT_379062</name>
</gene>
<dbReference type="InParanoid" id="A0A3N4KZ44"/>
<keyword evidence="2" id="KW-1185">Reference proteome</keyword>
<dbReference type="AlphaFoldDB" id="A0A3N4KZ44"/>
<organism evidence="1 2">
    <name type="scientific">Morchella conica CCBAS932</name>
    <dbReference type="NCBI Taxonomy" id="1392247"/>
    <lineage>
        <taxon>Eukaryota</taxon>
        <taxon>Fungi</taxon>
        <taxon>Dikarya</taxon>
        <taxon>Ascomycota</taxon>
        <taxon>Pezizomycotina</taxon>
        <taxon>Pezizomycetes</taxon>
        <taxon>Pezizales</taxon>
        <taxon>Morchellaceae</taxon>
        <taxon>Morchella</taxon>
    </lineage>
</organism>
<name>A0A3N4KZ44_9PEZI</name>
<sequence length="179" mass="19728">MFRLLSRQAAKAVPRPGLRLPTGTSRRIHSVQLPYSGPPSYDTIARQFSSSQIGPQAFFARKRQQEAKERGEYVDIHDIGGVDPRGFGVLITDIDHGKLQHEVAEAGGIAYHLEATKEDVNRIIEAGDCIIYGRNLRTIFPAVVACEMGKAHWVFIVNTGSPLTYLSAQVNAPACEKRV</sequence>
<dbReference type="Proteomes" id="UP000277580">
    <property type="component" value="Unassembled WGS sequence"/>
</dbReference>
<dbReference type="EMBL" id="ML119111">
    <property type="protein sequence ID" value="RPB15807.1"/>
    <property type="molecule type" value="Genomic_DNA"/>
</dbReference>
<reference evidence="1 2" key="1">
    <citation type="journal article" date="2018" name="Nat. Ecol. Evol.">
        <title>Pezizomycetes genomes reveal the molecular basis of ectomycorrhizal truffle lifestyle.</title>
        <authorList>
            <person name="Murat C."/>
            <person name="Payen T."/>
            <person name="Noel B."/>
            <person name="Kuo A."/>
            <person name="Morin E."/>
            <person name="Chen J."/>
            <person name="Kohler A."/>
            <person name="Krizsan K."/>
            <person name="Balestrini R."/>
            <person name="Da Silva C."/>
            <person name="Montanini B."/>
            <person name="Hainaut M."/>
            <person name="Levati E."/>
            <person name="Barry K.W."/>
            <person name="Belfiori B."/>
            <person name="Cichocki N."/>
            <person name="Clum A."/>
            <person name="Dockter R.B."/>
            <person name="Fauchery L."/>
            <person name="Guy J."/>
            <person name="Iotti M."/>
            <person name="Le Tacon F."/>
            <person name="Lindquist E.A."/>
            <person name="Lipzen A."/>
            <person name="Malagnac F."/>
            <person name="Mello A."/>
            <person name="Molinier V."/>
            <person name="Miyauchi S."/>
            <person name="Poulain J."/>
            <person name="Riccioni C."/>
            <person name="Rubini A."/>
            <person name="Sitrit Y."/>
            <person name="Splivallo R."/>
            <person name="Traeger S."/>
            <person name="Wang M."/>
            <person name="Zifcakova L."/>
            <person name="Wipf D."/>
            <person name="Zambonelli A."/>
            <person name="Paolocci F."/>
            <person name="Nowrousian M."/>
            <person name="Ottonello S."/>
            <person name="Baldrian P."/>
            <person name="Spatafora J.W."/>
            <person name="Henrissat B."/>
            <person name="Nagy L.G."/>
            <person name="Aury J.M."/>
            <person name="Wincker P."/>
            <person name="Grigoriev I.V."/>
            <person name="Bonfante P."/>
            <person name="Martin F.M."/>
        </authorList>
    </citation>
    <scope>NUCLEOTIDE SEQUENCE [LARGE SCALE GENOMIC DNA]</scope>
    <source>
        <strain evidence="1 2">CCBAS932</strain>
    </source>
</reference>
<proteinExistence type="predicted"/>
<dbReference type="OrthoDB" id="5414761at2759"/>
<evidence type="ECO:0000313" key="1">
    <source>
        <dbReference type="EMBL" id="RPB15807.1"/>
    </source>
</evidence>
<accession>A0A3N4KZ44</accession>
<protein>
    <submittedName>
        <fullName evidence="1">Uncharacterized protein</fullName>
    </submittedName>
</protein>
<evidence type="ECO:0000313" key="2">
    <source>
        <dbReference type="Proteomes" id="UP000277580"/>
    </source>
</evidence>